<comment type="caution">
    <text evidence="1">The sequence shown here is derived from an EMBL/GenBank/DDBJ whole genome shotgun (WGS) entry which is preliminary data.</text>
</comment>
<protein>
    <recommendedName>
        <fullName evidence="3">Transposase</fullName>
    </recommendedName>
</protein>
<dbReference type="AlphaFoldDB" id="A0A0G1N0I0"/>
<proteinExistence type="predicted"/>
<reference evidence="1 2" key="1">
    <citation type="journal article" date="2015" name="Nature">
        <title>rRNA introns, odd ribosomes, and small enigmatic genomes across a large radiation of phyla.</title>
        <authorList>
            <person name="Brown C.T."/>
            <person name="Hug L.A."/>
            <person name="Thomas B.C."/>
            <person name="Sharon I."/>
            <person name="Castelle C.J."/>
            <person name="Singh A."/>
            <person name="Wilkins M.J."/>
            <person name="Williams K.H."/>
            <person name="Banfield J.F."/>
        </authorList>
    </citation>
    <scope>NUCLEOTIDE SEQUENCE [LARGE SCALE GENOMIC DNA]</scope>
</reference>
<gene>
    <name evidence="1" type="ORF">UX20_C0006G0003</name>
</gene>
<evidence type="ECO:0000313" key="2">
    <source>
        <dbReference type="Proteomes" id="UP000034911"/>
    </source>
</evidence>
<dbReference type="Proteomes" id="UP000034911">
    <property type="component" value="Unassembled WGS sequence"/>
</dbReference>
<name>A0A0G1N0I0_9BACT</name>
<sequence length="49" mass="5305">MAKKPRTFSPQEKAQVALIAIKGEKTISQISSETICIKLLDSETLSLTG</sequence>
<evidence type="ECO:0000313" key="1">
    <source>
        <dbReference type="EMBL" id="KKU14101.1"/>
    </source>
</evidence>
<organism evidence="1 2">
    <name type="scientific">Candidatus Magasanikbacteria bacterium GW2011_GWC2_45_8</name>
    <dbReference type="NCBI Taxonomy" id="1619050"/>
    <lineage>
        <taxon>Bacteria</taxon>
        <taxon>Candidatus Magasanikiibacteriota</taxon>
    </lineage>
</organism>
<evidence type="ECO:0008006" key="3">
    <source>
        <dbReference type="Google" id="ProtNLM"/>
    </source>
</evidence>
<accession>A0A0G1N0I0</accession>
<dbReference type="EMBL" id="LCLH01000006">
    <property type="protein sequence ID" value="KKU14101.1"/>
    <property type="molecule type" value="Genomic_DNA"/>
</dbReference>